<reference evidence="7 8" key="1">
    <citation type="journal article" date="2018" name="Mol. Plant">
        <title>The genome of Artemisia annua provides insight into the evolution of Asteraceae family and artemisinin biosynthesis.</title>
        <authorList>
            <person name="Shen Q."/>
            <person name="Zhang L."/>
            <person name="Liao Z."/>
            <person name="Wang S."/>
            <person name="Yan T."/>
            <person name="Shi P."/>
            <person name="Liu M."/>
            <person name="Fu X."/>
            <person name="Pan Q."/>
            <person name="Wang Y."/>
            <person name="Lv Z."/>
            <person name="Lu X."/>
            <person name="Zhang F."/>
            <person name="Jiang W."/>
            <person name="Ma Y."/>
            <person name="Chen M."/>
            <person name="Hao X."/>
            <person name="Li L."/>
            <person name="Tang Y."/>
            <person name="Lv G."/>
            <person name="Zhou Y."/>
            <person name="Sun X."/>
            <person name="Brodelius P.E."/>
            <person name="Rose J.K.C."/>
            <person name="Tang K."/>
        </authorList>
    </citation>
    <scope>NUCLEOTIDE SEQUENCE [LARGE SCALE GENOMIC DNA]</scope>
    <source>
        <strain evidence="8">cv. Huhao1</strain>
        <tissue evidence="7">Leaf</tissue>
    </source>
</reference>
<dbReference type="GO" id="GO:0005634">
    <property type="term" value="C:nucleus"/>
    <property type="evidence" value="ECO:0007669"/>
    <property type="project" value="TreeGrafter"/>
</dbReference>
<evidence type="ECO:0000256" key="1">
    <source>
        <dbReference type="ARBA" id="ARBA00005234"/>
    </source>
</evidence>
<dbReference type="EMBL" id="PKPP01002081">
    <property type="protein sequence ID" value="PWA77757.1"/>
    <property type="molecule type" value="Genomic_DNA"/>
</dbReference>
<comment type="caution">
    <text evidence="7">The sequence shown here is derived from an EMBL/GenBank/DDBJ whole genome shotgun (WGS) entry which is preliminary data.</text>
</comment>
<comment type="similarity">
    <text evidence="1">Belongs to the peptidase C48 family.</text>
</comment>
<feature type="region of interest" description="Disordered" evidence="5">
    <location>
        <begin position="1"/>
        <end position="23"/>
    </location>
</feature>
<protein>
    <submittedName>
        <fullName evidence="7">Ulp1 protease family, C-terminal catalytic domain-containing protein</fullName>
    </submittedName>
</protein>
<evidence type="ECO:0000256" key="4">
    <source>
        <dbReference type="ARBA" id="ARBA00022807"/>
    </source>
</evidence>
<dbReference type="InterPro" id="IPR003653">
    <property type="entry name" value="Peptidase_C48_C"/>
</dbReference>
<gene>
    <name evidence="7" type="ORF">CTI12_AA129920</name>
</gene>
<evidence type="ECO:0000256" key="5">
    <source>
        <dbReference type="SAM" id="MobiDB-lite"/>
    </source>
</evidence>
<dbReference type="Gene3D" id="3.40.395.10">
    <property type="entry name" value="Adenoviral Proteinase, Chain A"/>
    <property type="match status" value="1"/>
</dbReference>
<feature type="domain" description="Ubiquitin-like protease family profile" evidence="6">
    <location>
        <begin position="233"/>
        <end position="417"/>
    </location>
</feature>
<evidence type="ECO:0000313" key="7">
    <source>
        <dbReference type="EMBL" id="PWA77757.1"/>
    </source>
</evidence>
<evidence type="ECO:0000256" key="3">
    <source>
        <dbReference type="ARBA" id="ARBA00022801"/>
    </source>
</evidence>
<keyword evidence="3" id="KW-0378">Hydrolase</keyword>
<organism evidence="7 8">
    <name type="scientific">Artemisia annua</name>
    <name type="common">Sweet wormwood</name>
    <dbReference type="NCBI Taxonomy" id="35608"/>
    <lineage>
        <taxon>Eukaryota</taxon>
        <taxon>Viridiplantae</taxon>
        <taxon>Streptophyta</taxon>
        <taxon>Embryophyta</taxon>
        <taxon>Tracheophyta</taxon>
        <taxon>Spermatophyta</taxon>
        <taxon>Magnoliopsida</taxon>
        <taxon>eudicotyledons</taxon>
        <taxon>Gunneridae</taxon>
        <taxon>Pentapetalae</taxon>
        <taxon>asterids</taxon>
        <taxon>campanulids</taxon>
        <taxon>Asterales</taxon>
        <taxon>Asteraceae</taxon>
        <taxon>Asteroideae</taxon>
        <taxon>Anthemideae</taxon>
        <taxon>Artemisiinae</taxon>
        <taxon>Artemisia</taxon>
    </lineage>
</organism>
<dbReference type="PROSITE" id="PS50600">
    <property type="entry name" value="ULP_PROTEASE"/>
    <property type="match status" value="1"/>
</dbReference>
<dbReference type="PANTHER" id="PTHR12606:SF151">
    <property type="entry name" value="UBIQUITIN-LIKE PROTEASE FAMILY PROFILE DOMAIN-CONTAINING PROTEIN"/>
    <property type="match status" value="1"/>
</dbReference>
<evidence type="ECO:0000313" key="8">
    <source>
        <dbReference type="Proteomes" id="UP000245207"/>
    </source>
</evidence>
<accession>A0A2U1NWC4</accession>
<evidence type="ECO:0000259" key="6">
    <source>
        <dbReference type="PROSITE" id="PS50600"/>
    </source>
</evidence>
<keyword evidence="8" id="KW-1185">Reference proteome</keyword>
<dbReference type="Pfam" id="PF02902">
    <property type="entry name" value="Peptidase_C48"/>
    <property type="match status" value="1"/>
</dbReference>
<dbReference type="OrthoDB" id="1751519at2759"/>
<keyword evidence="4" id="KW-0788">Thiol protease</keyword>
<dbReference type="GO" id="GO:0006508">
    <property type="term" value="P:proteolysis"/>
    <property type="evidence" value="ECO:0007669"/>
    <property type="project" value="UniProtKB-KW"/>
</dbReference>
<sequence>MVDEEMVNDPQFSDSPFNADVPVKNDDVAKDAVVNDPHFSDSPFKPDVKVKNDDQDMVDEEMVNDPQFSDSPFNADVLLFDNDQGVPENDMKCTPQNLDTAFSQVLCSPVEKVDVKKFDWEIDSVKTLRVPYEREKKVSKVFQSPYVQQPATTTKVLRKRQKRFVPNATPTVIGPDGKEIPLKPWKENLRRNPMATMYKALVHPEIMCYLNQQKKIKEADQQLYRFPWGSGGVTANPQFWINLLGRDSKSRGWLSDSHIGLFVDLMMHFRPDDADWVMLGPYFCTMILDQKLPLCYADGVTNGIPWFRQGIEKVFFPINEPDVHWSLGVLTISTGVIMLYDSLGSKKDEDLSLWDRNFRQIFQTQLPIYLIESEVMARRNMDPNTYHVSFLYASNVPRQGGILGDCGIWVSIFLNRLSQNKPLTFRKPIQAALAYRENLAEFYWKYKIPVPIGFTQ</sequence>
<dbReference type="AlphaFoldDB" id="A0A2U1NWC4"/>
<dbReference type="Proteomes" id="UP000245207">
    <property type="component" value="Unassembled WGS sequence"/>
</dbReference>
<proteinExistence type="inferred from homology"/>
<dbReference type="PANTHER" id="PTHR12606">
    <property type="entry name" value="SENTRIN/SUMO-SPECIFIC PROTEASE"/>
    <property type="match status" value="1"/>
</dbReference>
<keyword evidence="2 7" id="KW-0645">Protease</keyword>
<evidence type="ECO:0000256" key="2">
    <source>
        <dbReference type="ARBA" id="ARBA00022670"/>
    </source>
</evidence>
<dbReference type="SUPFAM" id="SSF54001">
    <property type="entry name" value="Cysteine proteinases"/>
    <property type="match status" value="1"/>
</dbReference>
<dbReference type="GO" id="GO:0016926">
    <property type="term" value="P:protein desumoylation"/>
    <property type="evidence" value="ECO:0007669"/>
    <property type="project" value="TreeGrafter"/>
</dbReference>
<dbReference type="GO" id="GO:0016929">
    <property type="term" value="F:deSUMOylase activity"/>
    <property type="evidence" value="ECO:0007669"/>
    <property type="project" value="TreeGrafter"/>
</dbReference>
<name>A0A2U1NWC4_ARTAN</name>
<dbReference type="InterPro" id="IPR038765">
    <property type="entry name" value="Papain-like_cys_pep_sf"/>
</dbReference>